<dbReference type="PANTHER" id="PTHR43163">
    <property type="entry name" value="DIPEPTIDE TRANSPORT SYSTEM PERMEASE PROTEIN DPPB-RELATED"/>
    <property type="match status" value="1"/>
</dbReference>
<dbReference type="EMBL" id="RHHQ01000012">
    <property type="protein sequence ID" value="RNB86960.1"/>
    <property type="molecule type" value="Genomic_DNA"/>
</dbReference>
<dbReference type="SUPFAM" id="SSF161098">
    <property type="entry name" value="MetI-like"/>
    <property type="match status" value="1"/>
</dbReference>
<dbReference type="Pfam" id="PF00528">
    <property type="entry name" value="BPD_transp_1"/>
    <property type="match status" value="1"/>
</dbReference>
<evidence type="ECO:0000256" key="3">
    <source>
        <dbReference type="ARBA" id="ARBA00022475"/>
    </source>
</evidence>
<comment type="subcellular location">
    <subcellularLocation>
        <location evidence="1 7">Cell membrane</location>
        <topology evidence="1 7">Multi-pass membrane protein</topology>
    </subcellularLocation>
</comment>
<keyword evidence="5 7" id="KW-1133">Transmembrane helix</keyword>
<feature type="transmembrane region" description="Helical" evidence="7">
    <location>
        <begin position="277"/>
        <end position="299"/>
    </location>
</feature>
<feature type="domain" description="ABC transmembrane type-1" evidence="8">
    <location>
        <begin position="95"/>
        <end position="296"/>
    </location>
</feature>
<evidence type="ECO:0000313" key="9">
    <source>
        <dbReference type="EMBL" id="RNB86960.1"/>
    </source>
</evidence>
<dbReference type="OrthoDB" id="2803660at2"/>
<feature type="transmembrane region" description="Helical" evidence="7">
    <location>
        <begin position="134"/>
        <end position="161"/>
    </location>
</feature>
<organism evidence="9 10">
    <name type="scientific">Brevibacillus fluminis</name>
    <dbReference type="NCBI Taxonomy" id="511487"/>
    <lineage>
        <taxon>Bacteria</taxon>
        <taxon>Bacillati</taxon>
        <taxon>Bacillota</taxon>
        <taxon>Bacilli</taxon>
        <taxon>Bacillales</taxon>
        <taxon>Paenibacillaceae</taxon>
        <taxon>Brevibacillus</taxon>
    </lineage>
</organism>
<dbReference type="InterPro" id="IPR045621">
    <property type="entry name" value="BPD_transp_1_N"/>
</dbReference>
<feature type="transmembrane region" description="Helical" evidence="7">
    <location>
        <begin position="227"/>
        <end position="248"/>
    </location>
</feature>
<keyword evidence="2 7" id="KW-0813">Transport</keyword>
<evidence type="ECO:0000256" key="1">
    <source>
        <dbReference type="ARBA" id="ARBA00004651"/>
    </source>
</evidence>
<evidence type="ECO:0000256" key="4">
    <source>
        <dbReference type="ARBA" id="ARBA00022692"/>
    </source>
</evidence>
<dbReference type="PROSITE" id="PS50928">
    <property type="entry name" value="ABC_TM1"/>
    <property type="match status" value="1"/>
</dbReference>
<proteinExistence type="inferred from homology"/>
<dbReference type="GO" id="GO:0055085">
    <property type="term" value="P:transmembrane transport"/>
    <property type="evidence" value="ECO:0007669"/>
    <property type="project" value="InterPro"/>
</dbReference>
<dbReference type="PANTHER" id="PTHR43163:SF6">
    <property type="entry name" value="DIPEPTIDE TRANSPORT SYSTEM PERMEASE PROTEIN DPPB-RELATED"/>
    <property type="match status" value="1"/>
</dbReference>
<name>A0A3M8DFR8_9BACL</name>
<keyword evidence="3" id="KW-1003">Cell membrane</keyword>
<dbReference type="InterPro" id="IPR035906">
    <property type="entry name" value="MetI-like_sf"/>
</dbReference>
<dbReference type="InterPro" id="IPR000515">
    <property type="entry name" value="MetI-like"/>
</dbReference>
<evidence type="ECO:0000256" key="6">
    <source>
        <dbReference type="ARBA" id="ARBA00023136"/>
    </source>
</evidence>
<dbReference type="RefSeq" id="WP_122918657.1">
    <property type="nucleotide sequence ID" value="NZ_RHHQ01000012.1"/>
</dbReference>
<dbReference type="GO" id="GO:0005886">
    <property type="term" value="C:plasma membrane"/>
    <property type="evidence" value="ECO:0007669"/>
    <property type="project" value="UniProtKB-SubCell"/>
</dbReference>
<reference evidence="9 10" key="1">
    <citation type="submission" date="2018-10" db="EMBL/GenBank/DDBJ databases">
        <title>Phylogenomics of Brevibacillus.</title>
        <authorList>
            <person name="Dunlap C."/>
        </authorList>
    </citation>
    <scope>NUCLEOTIDE SEQUENCE [LARGE SCALE GENOMIC DNA]</scope>
    <source>
        <strain evidence="9 10">JCM 15716</strain>
    </source>
</reference>
<feature type="transmembrane region" description="Helical" evidence="7">
    <location>
        <begin position="9"/>
        <end position="30"/>
    </location>
</feature>
<sequence length="306" mass="33565">MGHYIIRRILISIPVTFGIALITFILLNVIPGDPIALMMKEHISPEVVARVRAQMHLDDPAYFRFFRYIWDALHGDFGVSYKLNRSVSSLLMDAFPNTLTLAIAAALVSWIIGIPAGVLSAVKKRSYLDNSIMGFSLLGVSIPVFWVGLLFQYVFAFWLGILPVSGFSGPEYLIMPAIVLGWSSAGTISRLTRSSLLEVMRNDYIRTARAKGNVELKVVMNHALKNAMLPVVTVMALQVAGLLSGAVITESVFGIPGIGRIAVNAIQNRDMPLLQGAVMFTTVLVIVGNLVADILYSLIDPRIKYD</sequence>
<keyword evidence="6 7" id="KW-0472">Membrane</keyword>
<evidence type="ECO:0000259" key="8">
    <source>
        <dbReference type="PROSITE" id="PS50928"/>
    </source>
</evidence>
<evidence type="ECO:0000256" key="2">
    <source>
        <dbReference type="ARBA" id="ARBA00022448"/>
    </source>
</evidence>
<keyword evidence="4 7" id="KW-0812">Transmembrane</keyword>
<comment type="similarity">
    <text evidence="7">Belongs to the binding-protein-dependent transport system permease family.</text>
</comment>
<feature type="transmembrane region" description="Helical" evidence="7">
    <location>
        <begin position="99"/>
        <end position="122"/>
    </location>
</feature>
<gene>
    <name evidence="9" type="ORF">EDM56_14710</name>
</gene>
<evidence type="ECO:0000313" key="10">
    <source>
        <dbReference type="Proteomes" id="UP000271031"/>
    </source>
</evidence>
<comment type="caution">
    <text evidence="9">The sequence shown here is derived from an EMBL/GenBank/DDBJ whole genome shotgun (WGS) entry which is preliminary data.</text>
</comment>
<evidence type="ECO:0000256" key="7">
    <source>
        <dbReference type="RuleBase" id="RU363032"/>
    </source>
</evidence>
<dbReference type="Gene3D" id="1.10.3720.10">
    <property type="entry name" value="MetI-like"/>
    <property type="match status" value="1"/>
</dbReference>
<feature type="transmembrane region" description="Helical" evidence="7">
    <location>
        <begin position="173"/>
        <end position="191"/>
    </location>
</feature>
<evidence type="ECO:0000256" key="5">
    <source>
        <dbReference type="ARBA" id="ARBA00022989"/>
    </source>
</evidence>
<protein>
    <submittedName>
        <fullName evidence="9">ABC transporter permease</fullName>
    </submittedName>
</protein>
<keyword evidence="10" id="KW-1185">Reference proteome</keyword>
<dbReference type="Pfam" id="PF19300">
    <property type="entry name" value="BPD_transp_1_N"/>
    <property type="match status" value="1"/>
</dbReference>
<accession>A0A3M8DFR8</accession>
<dbReference type="AlphaFoldDB" id="A0A3M8DFR8"/>
<dbReference type="Proteomes" id="UP000271031">
    <property type="component" value="Unassembled WGS sequence"/>
</dbReference>
<dbReference type="CDD" id="cd06261">
    <property type="entry name" value="TM_PBP2"/>
    <property type="match status" value="1"/>
</dbReference>